<dbReference type="Pfam" id="PF03466">
    <property type="entry name" value="LysR_substrate"/>
    <property type="match status" value="1"/>
</dbReference>
<dbReference type="Pfam" id="PF00126">
    <property type="entry name" value="HTH_1"/>
    <property type="match status" value="1"/>
</dbReference>
<proteinExistence type="inferred from homology"/>
<dbReference type="PANTHER" id="PTHR30579:SF2">
    <property type="entry name" value="HTH-TYPE TRANSCRIPTIONAL REGULATOR ARGP"/>
    <property type="match status" value="1"/>
</dbReference>
<comment type="similarity">
    <text evidence="1">Belongs to the LysR transcriptional regulatory family.</text>
</comment>
<evidence type="ECO:0000256" key="2">
    <source>
        <dbReference type="ARBA" id="ARBA00023015"/>
    </source>
</evidence>
<dbReference type="InterPro" id="IPR000847">
    <property type="entry name" value="LysR_HTH_N"/>
</dbReference>
<keyword evidence="2" id="KW-0805">Transcription regulation</keyword>
<dbReference type="Gene3D" id="1.10.10.10">
    <property type="entry name" value="Winged helix-like DNA-binding domain superfamily/Winged helix DNA-binding domain"/>
    <property type="match status" value="1"/>
</dbReference>
<reference evidence="7 8" key="1">
    <citation type="submission" date="2018-11" db="EMBL/GenBank/DDBJ databases">
        <title>Draft genome of Simplicispira Flexivirga sp. BO-16.</title>
        <authorList>
            <person name="Im W.T."/>
        </authorList>
    </citation>
    <scope>NUCLEOTIDE SEQUENCE [LARGE SCALE GENOMIC DNA]</scope>
    <source>
        <strain evidence="7 8">BO-16</strain>
    </source>
</reference>
<evidence type="ECO:0000256" key="1">
    <source>
        <dbReference type="ARBA" id="ARBA00009437"/>
    </source>
</evidence>
<protein>
    <submittedName>
        <fullName evidence="7">LysR family transcriptional regulator ArgP</fullName>
    </submittedName>
</protein>
<dbReference type="OrthoDB" id="3252676at2"/>
<feature type="domain" description="HTH lysR-type" evidence="6">
    <location>
        <begin position="1"/>
        <end position="57"/>
    </location>
</feature>
<evidence type="ECO:0000256" key="4">
    <source>
        <dbReference type="ARBA" id="ARBA00023159"/>
    </source>
</evidence>
<dbReference type="InterPro" id="IPR005119">
    <property type="entry name" value="LysR_subst-bd"/>
</dbReference>
<organism evidence="7 8">
    <name type="scientific">Flexivirga caeni</name>
    <dbReference type="NCBI Taxonomy" id="2294115"/>
    <lineage>
        <taxon>Bacteria</taxon>
        <taxon>Bacillati</taxon>
        <taxon>Actinomycetota</taxon>
        <taxon>Actinomycetes</taxon>
        <taxon>Micrococcales</taxon>
        <taxon>Dermacoccaceae</taxon>
        <taxon>Flexivirga</taxon>
    </lineage>
</organism>
<comment type="caution">
    <text evidence="7">The sequence shown here is derived from an EMBL/GenBank/DDBJ whole genome shotgun (WGS) entry which is preliminary data.</text>
</comment>
<dbReference type="SUPFAM" id="SSF46785">
    <property type="entry name" value="Winged helix' DNA-binding domain"/>
    <property type="match status" value="1"/>
</dbReference>
<gene>
    <name evidence="7" type="ORF">EFY87_05480</name>
</gene>
<dbReference type="GO" id="GO:0003700">
    <property type="term" value="F:DNA-binding transcription factor activity"/>
    <property type="evidence" value="ECO:0007669"/>
    <property type="project" value="InterPro"/>
</dbReference>
<dbReference type="InterPro" id="IPR036388">
    <property type="entry name" value="WH-like_DNA-bd_sf"/>
</dbReference>
<dbReference type="Gene3D" id="3.40.190.290">
    <property type="match status" value="1"/>
</dbReference>
<dbReference type="RefSeq" id="WP_123270446.1">
    <property type="nucleotide sequence ID" value="NZ_RJJQ01000003.1"/>
</dbReference>
<dbReference type="InterPro" id="IPR036390">
    <property type="entry name" value="WH_DNA-bd_sf"/>
</dbReference>
<keyword evidence="8" id="KW-1185">Reference proteome</keyword>
<sequence length="288" mass="31151">MLDDRLQTLVAVADEGTFEAAARRLHLTPSAVSQRIRALERMAGVVVLQRSSPVRPTVAGEVLLKLARQRAALEAEALEQLGLRDGGAEELAVAVNADSLATWFGGVLEVVASWPDVALRLRVEDQAHSSALLRSGAVVAAVTADPVAVQGCSVSPLVRMRYLPVCTPQLREWHRKGRGADLATMPSVRFNDRDDLQAELLRAHGIETEAVMHEVPSSEAFVAAVVAGMGWGMVPTAQAQRLLDAGVLVPALRDHVDVQLHWQAWRLRTERLDRLTRVVADAARAGLS</sequence>
<dbReference type="GO" id="GO:0003677">
    <property type="term" value="F:DNA binding"/>
    <property type="evidence" value="ECO:0007669"/>
    <property type="project" value="UniProtKB-KW"/>
</dbReference>
<accession>A0A3M9MGY4</accession>
<dbReference type="PANTHER" id="PTHR30579">
    <property type="entry name" value="TRANSCRIPTIONAL REGULATOR"/>
    <property type="match status" value="1"/>
</dbReference>
<dbReference type="InterPro" id="IPR017685">
    <property type="entry name" value="ArgP"/>
</dbReference>
<name>A0A3M9MGY4_9MICO</name>
<dbReference type="Proteomes" id="UP000271678">
    <property type="component" value="Unassembled WGS sequence"/>
</dbReference>
<evidence type="ECO:0000256" key="3">
    <source>
        <dbReference type="ARBA" id="ARBA00023125"/>
    </source>
</evidence>
<dbReference type="InterPro" id="IPR050176">
    <property type="entry name" value="LTTR"/>
</dbReference>
<dbReference type="SUPFAM" id="SSF53850">
    <property type="entry name" value="Periplasmic binding protein-like II"/>
    <property type="match status" value="1"/>
</dbReference>
<keyword evidence="3" id="KW-0238">DNA-binding</keyword>
<keyword evidence="4" id="KW-0010">Activator</keyword>
<dbReference type="EMBL" id="RJJQ01000003">
    <property type="protein sequence ID" value="RNI24407.1"/>
    <property type="molecule type" value="Genomic_DNA"/>
</dbReference>
<keyword evidence="5" id="KW-0804">Transcription</keyword>
<evidence type="ECO:0000313" key="7">
    <source>
        <dbReference type="EMBL" id="RNI24407.1"/>
    </source>
</evidence>
<evidence type="ECO:0000259" key="6">
    <source>
        <dbReference type="PROSITE" id="PS50931"/>
    </source>
</evidence>
<dbReference type="NCBIfam" id="TIGR03298">
    <property type="entry name" value="argP"/>
    <property type="match status" value="1"/>
</dbReference>
<dbReference type="PROSITE" id="PS50931">
    <property type="entry name" value="HTH_LYSR"/>
    <property type="match status" value="1"/>
</dbReference>
<dbReference type="NCBIfam" id="NF002964">
    <property type="entry name" value="PRK03635.1"/>
    <property type="match status" value="1"/>
</dbReference>
<dbReference type="AlphaFoldDB" id="A0A3M9MGY4"/>
<evidence type="ECO:0000256" key="5">
    <source>
        <dbReference type="ARBA" id="ARBA00023163"/>
    </source>
</evidence>
<evidence type="ECO:0000313" key="8">
    <source>
        <dbReference type="Proteomes" id="UP000271678"/>
    </source>
</evidence>